<dbReference type="Proteomes" id="UP001145021">
    <property type="component" value="Unassembled WGS sequence"/>
</dbReference>
<dbReference type="Pfam" id="PF00628">
    <property type="entry name" value="PHD"/>
    <property type="match status" value="1"/>
</dbReference>
<feature type="compositionally biased region" description="Low complexity" evidence="5">
    <location>
        <begin position="1006"/>
        <end position="1017"/>
    </location>
</feature>
<protein>
    <recommendedName>
        <fullName evidence="6">PHD-type domain-containing protein</fullName>
    </recommendedName>
</protein>
<dbReference type="PROSITE" id="PS50016">
    <property type="entry name" value="ZF_PHD_2"/>
    <property type="match status" value="1"/>
</dbReference>
<feature type="compositionally biased region" description="Polar residues" evidence="5">
    <location>
        <begin position="1025"/>
        <end position="1034"/>
    </location>
</feature>
<dbReference type="InterPro" id="IPR001965">
    <property type="entry name" value="Znf_PHD"/>
</dbReference>
<dbReference type="InterPro" id="IPR019786">
    <property type="entry name" value="Zinc_finger_PHD-type_CS"/>
</dbReference>
<feature type="compositionally biased region" description="Polar residues" evidence="5">
    <location>
        <begin position="147"/>
        <end position="157"/>
    </location>
</feature>
<accession>A0A9W7XKR8</accession>
<dbReference type="PROSITE" id="PS01359">
    <property type="entry name" value="ZF_PHD_1"/>
    <property type="match status" value="1"/>
</dbReference>
<feature type="region of interest" description="Disordered" evidence="5">
    <location>
        <begin position="205"/>
        <end position="293"/>
    </location>
</feature>
<comment type="caution">
    <text evidence="7">The sequence shown here is derived from an EMBL/GenBank/DDBJ whole genome shotgun (WGS) entry which is preliminary data.</text>
</comment>
<feature type="compositionally biased region" description="Low complexity" evidence="5">
    <location>
        <begin position="476"/>
        <end position="486"/>
    </location>
</feature>
<feature type="region of interest" description="Disordered" evidence="5">
    <location>
        <begin position="953"/>
        <end position="1034"/>
    </location>
</feature>
<feature type="compositionally biased region" description="Low complexity" evidence="5">
    <location>
        <begin position="206"/>
        <end position="219"/>
    </location>
</feature>
<dbReference type="GO" id="GO:0008270">
    <property type="term" value="F:zinc ion binding"/>
    <property type="evidence" value="ECO:0007669"/>
    <property type="project" value="UniProtKB-KW"/>
</dbReference>
<sequence length="1074" mass="113328">MPKTVSRVSGRADTSAVPDRSSCGLGDSLSSGYTNGSGIGLGHSDVLPRKRSLDNLENIPPPFGLDGAALAPRTSSCEKPAISLLDITAQQLSQSQRKQRRTMLTNSSPGNRQRISSNPRRMTRTSDSSFLRSLPLPHVSHLENKNQSKPASSNLPSPIQPRPAAQKQLPSTAAAAIENHQSAPQQNPNQRIASSRQMHTLRHTIAGSSASSFNSSSGARLRRLPKRNLKPLDFSSLYRPASQPGASGNPSAATSSVPTSTASATGCNQTPTNSITATSKPAAANPPHSSGHAAVSGAAGFVSLPVSPVHSSPASSRQLNAPSAAAVSPALAPCMSGKPAADAVPSSSQPTPPSTGHRRQSAFSGLLASAFERASTRRLSKRMLHFGDSPPIEDADSLQACDPVLGPRCPVIGNPHGVFGQCRATTSISVLDIKREQEDHFDTKITEKKNASASSFEQAAVQNRPRGRPPGRKVARASSCASSTASTSKRPISECKYCGKQYKYHSKLLSHEQHCSSRLEALLYSADENEQHIIYCLCGPRHDKPVGARDDLPMIQCDNCLMWLHIECVGIDENDLPDEFFCHRCDIGSSAEHPAPSTPKRRTALARDACSIMSPESHRLAELLVGVPDHSSDTEDEPMNLRVKAIRSQSYNREAGALSSEDTMSISDAAEVVRFHRQGSATKRSLSPVAPRMAQSEANVSPAHTPSHLRRRIRADAGSKQQTVHTDTLSSDFLSLPLPETIFSEKPNLAGSGPSFSFPPGLCSQQPSMDDLSRFLAEPQQQQQQNQQQWSLVQLSNMLGGAGAPPGDMIGGGSSFYLDQALADLGLGLGQNGAGSVPHHANVGDGAAIAGAADTPLSELVDLPVDNEFSALLESIASGGSGVDSGFGGIIHDDIMADLDSSVSISAPISAASAASGLRAFGSRLNGYDPVVREHGSSSTITLMQDNSSVLGSCDDAGSAQQAANATTQRTLVPAARPPPGMPGMMRSRNNAAGGSRRGARTSVPQQQQQQQQRYQQPASIAFGVSSNPPSTTGLEQLDIGHFLASANSTQLLDWSADCDALEHELEGLINFDA</sequence>
<dbReference type="SUPFAM" id="SSF57903">
    <property type="entry name" value="FYVE/PHD zinc finger"/>
    <property type="match status" value="1"/>
</dbReference>
<feature type="compositionally biased region" description="Basic residues" evidence="5">
    <location>
        <begin position="465"/>
        <end position="475"/>
    </location>
</feature>
<evidence type="ECO:0000256" key="4">
    <source>
        <dbReference type="PROSITE-ProRule" id="PRU00146"/>
    </source>
</evidence>
<dbReference type="AlphaFoldDB" id="A0A9W7XKR8"/>
<evidence type="ECO:0000256" key="1">
    <source>
        <dbReference type="ARBA" id="ARBA00022723"/>
    </source>
</evidence>
<feature type="region of interest" description="Disordered" evidence="5">
    <location>
        <begin position="336"/>
        <end position="361"/>
    </location>
</feature>
<proteinExistence type="predicted"/>
<keyword evidence="1" id="KW-0479">Metal-binding</keyword>
<dbReference type="InterPro" id="IPR013083">
    <property type="entry name" value="Znf_RING/FYVE/PHD"/>
</dbReference>
<feature type="domain" description="PHD-type" evidence="6">
    <location>
        <begin position="533"/>
        <end position="588"/>
    </location>
</feature>
<evidence type="ECO:0000256" key="2">
    <source>
        <dbReference type="ARBA" id="ARBA00022771"/>
    </source>
</evidence>
<feature type="compositionally biased region" description="Low complexity" evidence="5">
    <location>
        <begin position="960"/>
        <end position="975"/>
    </location>
</feature>
<keyword evidence="3" id="KW-0862">Zinc</keyword>
<evidence type="ECO:0000256" key="3">
    <source>
        <dbReference type="ARBA" id="ARBA00022833"/>
    </source>
</evidence>
<feature type="compositionally biased region" description="Low complexity" evidence="5">
    <location>
        <begin position="250"/>
        <end position="265"/>
    </location>
</feature>
<name>A0A9W7XKR8_9FUNG</name>
<feature type="region of interest" description="Disordered" evidence="5">
    <location>
        <begin position="682"/>
        <end position="708"/>
    </location>
</feature>
<feature type="compositionally biased region" description="Polar residues" evidence="5">
    <location>
        <begin position="452"/>
        <end position="461"/>
    </location>
</feature>
<evidence type="ECO:0000313" key="8">
    <source>
        <dbReference type="Proteomes" id="UP001145021"/>
    </source>
</evidence>
<dbReference type="SMART" id="SM00249">
    <property type="entry name" value="PHD"/>
    <property type="match status" value="1"/>
</dbReference>
<keyword evidence="8" id="KW-1185">Reference proteome</keyword>
<dbReference type="InterPro" id="IPR011011">
    <property type="entry name" value="Znf_FYVE_PHD"/>
</dbReference>
<feature type="compositionally biased region" description="Polar residues" evidence="5">
    <location>
        <begin position="102"/>
        <end position="131"/>
    </location>
</feature>
<feature type="region of interest" description="Disordered" evidence="5">
    <location>
        <begin position="452"/>
        <end position="486"/>
    </location>
</feature>
<dbReference type="EMBL" id="JANBOH010000049">
    <property type="protein sequence ID" value="KAJ1646781.1"/>
    <property type="molecule type" value="Genomic_DNA"/>
</dbReference>
<reference evidence="7" key="1">
    <citation type="submission" date="2022-07" db="EMBL/GenBank/DDBJ databases">
        <title>Phylogenomic reconstructions and comparative analyses of Kickxellomycotina fungi.</title>
        <authorList>
            <person name="Reynolds N.K."/>
            <person name="Stajich J.E."/>
            <person name="Barry K."/>
            <person name="Grigoriev I.V."/>
            <person name="Crous P."/>
            <person name="Smith M.E."/>
        </authorList>
    </citation>
    <scope>NUCLEOTIDE SEQUENCE</scope>
    <source>
        <strain evidence="7">NBRC 105413</strain>
    </source>
</reference>
<feature type="region of interest" description="Disordered" evidence="5">
    <location>
        <begin position="1"/>
        <end position="29"/>
    </location>
</feature>
<keyword evidence="2 4" id="KW-0863">Zinc-finger</keyword>
<evidence type="ECO:0000259" key="6">
    <source>
        <dbReference type="PROSITE" id="PS50016"/>
    </source>
</evidence>
<organism evidence="7 8">
    <name type="scientific">Coemansia asiatica</name>
    <dbReference type="NCBI Taxonomy" id="1052880"/>
    <lineage>
        <taxon>Eukaryota</taxon>
        <taxon>Fungi</taxon>
        <taxon>Fungi incertae sedis</taxon>
        <taxon>Zoopagomycota</taxon>
        <taxon>Kickxellomycotina</taxon>
        <taxon>Kickxellomycetes</taxon>
        <taxon>Kickxellales</taxon>
        <taxon>Kickxellaceae</taxon>
        <taxon>Coemansia</taxon>
    </lineage>
</organism>
<evidence type="ECO:0000313" key="7">
    <source>
        <dbReference type="EMBL" id="KAJ1646781.1"/>
    </source>
</evidence>
<gene>
    <name evidence="7" type="ORF">LPJ64_001772</name>
</gene>
<feature type="region of interest" description="Disordered" evidence="5">
    <location>
        <begin position="745"/>
        <end position="768"/>
    </location>
</feature>
<dbReference type="InterPro" id="IPR019787">
    <property type="entry name" value="Znf_PHD-finger"/>
</dbReference>
<feature type="region of interest" description="Disordered" evidence="5">
    <location>
        <begin position="93"/>
        <end position="173"/>
    </location>
</feature>
<dbReference type="Gene3D" id="3.30.40.10">
    <property type="entry name" value="Zinc/RING finger domain, C3HC4 (zinc finger)"/>
    <property type="match status" value="1"/>
</dbReference>
<feature type="compositionally biased region" description="Basic residues" evidence="5">
    <location>
        <begin position="220"/>
        <end position="229"/>
    </location>
</feature>
<feature type="compositionally biased region" description="Polar residues" evidence="5">
    <location>
        <begin position="266"/>
        <end position="279"/>
    </location>
</feature>
<evidence type="ECO:0000256" key="5">
    <source>
        <dbReference type="SAM" id="MobiDB-lite"/>
    </source>
</evidence>